<reference evidence="2" key="1">
    <citation type="submission" date="2014-12" db="EMBL/GenBank/DDBJ databases">
        <title>Insight into the proteome of Arion vulgaris.</title>
        <authorList>
            <person name="Aradska J."/>
            <person name="Bulat T."/>
            <person name="Smidak R."/>
            <person name="Sarate P."/>
            <person name="Gangsoo J."/>
            <person name="Sialana F."/>
            <person name="Bilban M."/>
            <person name="Lubec G."/>
        </authorList>
    </citation>
    <scope>NUCLEOTIDE SEQUENCE</scope>
    <source>
        <tissue evidence="2">Skin</tissue>
    </source>
</reference>
<dbReference type="Pfam" id="PF17921">
    <property type="entry name" value="Integrase_H2C2"/>
    <property type="match status" value="1"/>
</dbReference>
<feature type="non-terminal residue" evidence="2">
    <location>
        <position position="1"/>
    </location>
</feature>
<dbReference type="AlphaFoldDB" id="A0A0B6XW92"/>
<name>A0A0B6XW92_9EUPU</name>
<organism evidence="2">
    <name type="scientific">Arion vulgaris</name>
    <dbReference type="NCBI Taxonomy" id="1028688"/>
    <lineage>
        <taxon>Eukaryota</taxon>
        <taxon>Metazoa</taxon>
        <taxon>Spiralia</taxon>
        <taxon>Lophotrochozoa</taxon>
        <taxon>Mollusca</taxon>
        <taxon>Gastropoda</taxon>
        <taxon>Heterobranchia</taxon>
        <taxon>Euthyneura</taxon>
        <taxon>Panpulmonata</taxon>
        <taxon>Eupulmonata</taxon>
        <taxon>Stylommatophora</taxon>
        <taxon>Helicina</taxon>
        <taxon>Arionoidea</taxon>
        <taxon>Arionidae</taxon>
        <taxon>Arion</taxon>
    </lineage>
</organism>
<gene>
    <name evidence="2" type="primary">ORF3671</name>
</gene>
<sequence>DEETSGDIGRVSYEEFLDYIRKGIIPDSLTRSELLIFRKRAKNFQLTKGIIYFNPAKRHNVKPRKVLWTEAERQDAIKESHGDQHAAQAVMMDFLKKHFFWQGMAEDVEQFLVSCCQSKLTTDKNTDEDNERRHPLLEAKIKVFQDYFAGKNICPKQESLDSLFLKKEDITSPLRDLVAAAMESARLTISNLSSTDATSAQET</sequence>
<accession>A0A0B6XW92</accession>
<feature type="domain" description="Integrase zinc-binding" evidence="1">
    <location>
        <begin position="70"/>
        <end position="115"/>
    </location>
</feature>
<proteinExistence type="predicted"/>
<feature type="non-terminal residue" evidence="2">
    <location>
        <position position="203"/>
    </location>
</feature>
<evidence type="ECO:0000313" key="2">
    <source>
        <dbReference type="EMBL" id="CEK48327.1"/>
    </source>
</evidence>
<protein>
    <recommendedName>
        <fullName evidence="1">Integrase zinc-binding domain-containing protein</fullName>
    </recommendedName>
</protein>
<dbReference type="EMBL" id="HACG01001462">
    <property type="protein sequence ID" value="CEK48327.1"/>
    <property type="molecule type" value="Transcribed_RNA"/>
</dbReference>
<evidence type="ECO:0000259" key="1">
    <source>
        <dbReference type="Pfam" id="PF17921"/>
    </source>
</evidence>
<dbReference type="Gene3D" id="1.10.340.70">
    <property type="match status" value="1"/>
</dbReference>
<dbReference type="InterPro" id="IPR041588">
    <property type="entry name" value="Integrase_H2C2"/>
</dbReference>